<evidence type="ECO:0000313" key="1">
    <source>
        <dbReference type="Proteomes" id="UP000035642"/>
    </source>
</evidence>
<dbReference type="InterPro" id="IPR051697">
    <property type="entry name" value="Patched_domain-protein"/>
</dbReference>
<proteinExistence type="predicted"/>
<dbReference type="GO" id="GO:0006897">
    <property type="term" value="P:endocytosis"/>
    <property type="evidence" value="ECO:0007669"/>
    <property type="project" value="TreeGrafter"/>
</dbReference>
<dbReference type="GO" id="GO:0018996">
    <property type="term" value="P:molting cycle, collagen and cuticulin-based cuticle"/>
    <property type="evidence" value="ECO:0007669"/>
    <property type="project" value="TreeGrafter"/>
</dbReference>
<dbReference type="Proteomes" id="UP000035642">
    <property type="component" value="Unassembled WGS sequence"/>
</dbReference>
<evidence type="ECO:0000313" key="2">
    <source>
        <dbReference type="WBParaSite" id="ACAC_0000336101-mRNA-1"/>
    </source>
</evidence>
<sequence length="103" mass="12279">MEIRMDSTKLVMKESPLHNVVYVYENFLWKEGQLVMVFVNSPPDLSLEVNQRRMLGLVSEFESLPYSMGRNSTSFWLRSFLYQSTLYHTKEGFYSLLDRWLKV</sequence>
<dbReference type="PANTHER" id="PTHR10796">
    <property type="entry name" value="PATCHED-RELATED"/>
    <property type="match status" value="1"/>
</dbReference>
<dbReference type="WBParaSite" id="ACAC_0000336101-mRNA-1">
    <property type="protein sequence ID" value="ACAC_0000336101-mRNA-1"/>
    <property type="gene ID" value="ACAC_0000336101"/>
</dbReference>
<dbReference type="AlphaFoldDB" id="A0A0K0D002"/>
<dbReference type="GO" id="GO:0005886">
    <property type="term" value="C:plasma membrane"/>
    <property type="evidence" value="ECO:0007669"/>
    <property type="project" value="TreeGrafter"/>
</dbReference>
<name>A0A0K0D002_ANGCA</name>
<organism evidence="1 2">
    <name type="scientific">Angiostrongylus cantonensis</name>
    <name type="common">Rat lungworm</name>
    <dbReference type="NCBI Taxonomy" id="6313"/>
    <lineage>
        <taxon>Eukaryota</taxon>
        <taxon>Metazoa</taxon>
        <taxon>Ecdysozoa</taxon>
        <taxon>Nematoda</taxon>
        <taxon>Chromadorea</taxon>
        <taxon>Rhabditida</taxon>
        <taxon>Rhabditina</taxon>
        <taxon>Rhabditomorpha</taxon>
        <taxon>Strongyloidea</taxon>
        <taxon>Metastrongylidae</taxon>
        <taxon>Angiostrongylus</taxon>
    </lineage>
</organism>
<accession>A0A0K0D002</accession>
<dbReference type="GO" id="GO:0030659">
    <property type="term" value="C:cytoplasmic vesicle membrane"/>
    <property type="evidence" value="ECO:0007669"/>
    <property type="project" value="TreeGrafter"/>
</dbReference>
<reference evidence="2" key="2">
    <citation type="submission" date="2017-02" db="UniProtKB">
        <authorList>
            <consortium name="WormBaseParasite"/>
        </authorList>
    </citation>
    <scope>IDENTIFICATION</scope>
</reference>
<keyword evidence="1" id="KW-1185">Reference proteome</keyword>
<reference evidence="1" key="1">
    <citation type="submission" date="2012-09" db="EMBL/GenBank/DDBJ databases">
        <authorList>
            <person name="Martin A.A."/>
        </authorList>
    </citation>
    <scope>NUCLEOTIDE SEQUENCE</scope>
</reference>
<dbReference type="PANTHER" id="PTHR10796:SF87">
    <property type="entry name" value="SSD DOMAIN-CONTAINING PROTEIN"/>
    <property type="match status" value="1"/>
</dbReference>
<protein>
    <submittedName>
        <fullName evidence="2">SERPIN domain-containing protein</fullName>
    </submittedName>
</protein>